<dbReference type="GO" id="GO:0005737">
    <property type="term" value="C:cytoplasm"/>
    <property type="evidence" value="ECO:0007669"/>
    <property type="project" value="TreeGrafter"/>
</dbReference>
<reference evidence="2" key="1">
    <citation type="submission" date="2020-05" db="EMBL/GenBank/DDBJ databases">
        <title>Phylogenomic resolution of chytrid fungi.</title>
        <authorList>
            <person name="Stajich J.E."/>
            <person name="Amses K."/>
            <person name="Simmons R."/>
            <person name="Seto K."/>
            <person name="Myers J."/>
            <person name="Bonds A."/>
            <person name="Quandt C.A."/>
            <person name="Barry K."/>
            <person name="Liu P."/>
            <person name="Grigoriev I."/>
            <person name="Longcore J.E."/>
            <person name="James T.Y."/>
        </authorList>
    </citation>
    <scope>NUCLEOTIDE SEQUENCE</scope>
    <source>
        <strain evidence="2">JEL0379</strain>
    </source>
</reference>
<keyword evidence="3" id="KW-1185">Reference proteome</keyword>
<dbReference type="EMBL" id="JADGJQ010000098">
    <property type="protein sequence ID" value="KAJ3170101.1"/>
    <property type="molecule type" value="Genomic_DNA"/>
</dbReference>
<dbReference type="InterPro" id="IPR050910">
    <property type="entry name" value="JMJD6_ArgDemeth/LysHydrox"/>
</dbReference>
<dbReference type="Proteomes" id="UP001212152">
    <property type="component" value="Unassembled WGS sequence"/>
</dbReference>
<dbReference type="GO" id="GO:0005634">
    <property type="term" value="C:nucleus"/>
    <property type="evidence" value="ECO:0007669"/>
    <property type="project" value="TreeGrafter"/>
</dbReference>
<dbReference type="Pfam" id="PF13621">
    <property type="entry name" value="Cupin_8"/>
    <property type="match status" value="1"/>
</dbReference>
<dbReference type="SUPFAM" id="SSF51197">
    <property type="entry name" value="Clavaminate synthase-like"/>
    <property type="match status" value="1"/>
</dbReference>
<evidence type="ECO:0000259" key="1">
    <source>
        <dbReference type="PROSITE" id="PS51184"/>
    </source>
</evidence>
<protein>
    <recommendedName>
        <fullName evidence="1">JmjC domain-containing protein</fullName>
    </recommendedName>
</protein>
<dbReference type="Gene3D" id="2.60.120.650">
    <property type="entry name" value="Cupin"/>
    <property type="match status" value="1"/>
</dbReference>
<dbReference type="GO" id="GO:0045905">
    <property type="term" value="P:positive regulation of translational termination"/>
    <property type="evidence" value="ECO:0007669"/>
    <property type="project" value="TreeGrafter"/>
</dbReference>
<dbReference type="InterPro" id="IPR041667">
    <property type="entry name" value="Cupin_8"/>
</dbReference>
<gene>
    <name evidence="2" type="ORF">HDU87_008818</name>
</gene>
<evidence type="ECO:0000313" key="3">
    <source>
        <dbReference type="Proteomes" id="UP001212152"/>
    </source>
</evidence>
<name>A0AAD5TDK6_9FUNG</name>
<dbReference type="PANTHER" id="PTHR12480">
    <property type="entry name" value="ARGININE DEMETHYLASE AND LYSYL-HYDROXYLASE JMJD"/>
    <property type="match status" value="1"/>
</dbReference>
<proteinExistence type="predicted"/>
<dbReference type="GO" id="GO:0016706">
    <property type="term" value="F:2-oxoglutarate-dependent dioxygenase activity"/>
    <property type="evidence" value="ECO:0007669"/>
    <property type="project" value="TreeGrafter"/>
</dbReference>
<feature type="domain" description="JmjC" evidence="1">
    <location>
        <begin position="132"/>
        <end position="253"/>
    </location>
</feature>
<accession>A0AAD5TDK6</accession>
<evidence type="ECO:0000313" key="2">
    <source>
        <dbReference type="EMBL" id="KAJ3170101.1"/>
    </source>
</evidence>
<dbReference type="PANTHER" id="PTHR12480:SF6">
    <property type="entry name" value="2-OXOGLUTARATE AND IRON-DEPENDENT OXYGENASE JMJD4"/>
    <property type="match status" value="1"/>
</dbReference>
<dbReference type="AlphaFoldDB" id="A0AAD5TDK6"/>
<feature type="non-terminal residue" evidence="2">
    <location>
        <position position="1"/>
    </location>
</feature>
<dbReference type="GO" id="GO:0043565">
    <property type="term" value="F:sequence-specific DNA binding"/>
    <property type="evidence" value="ECO:0007669"/>
    <property type="project" value="TreeGrafter"/>
</dbReference>
<organism evidence="2 3">
    <name type="scientific">Geranomyces variabilis</name>
    <dbReference type="NCBI Taxonomy" id="109894"/>
    <lineage>
        <taxon>Eukaryota</taxon>
        <taxon>Fungi</taxon>
        <taxon>Fungi incertae sedis</taxon>
        <taxon>Chytridiomycota</taxon>
        <taxon>Chytridiomycota incertae sedis</taxon>
        <taxon>Chytridiomycetes</taxon>
        <taxon>Spizellomycetales</taxon>
        <taxon>Powellomycetaceae</taxon>
        <taxon>Geranomyces</taxon>
    </lineage>
</organism>
<dbReference type="PROSITE" id="PS51184">
    <property type="entry name" value="JMJC"/>
    <property type="match status" value="1"/>
</dbReference>
<comment type="caution">
    <text evidence="2">The sequence shown here is derived from an EMBL/GenBank/DDBJ whole genome shotgun (WGS) entry which is preliminary data.</text>
</comment>
<sequence>MADDDEQTIILRYGGPNEPPIPQYTSSAASPLRHDRIVVLTFPLLPAAHDWTLLDADGVTRTPNYDALAARYGDIIVKPDNSAASGGGETKQQTMRFAEFLDRVRSGEALYLRDWHLVRELRMRAAARARGDEKEEEERFYDCPPWFRDDWLNGFLDLDGEDDYRFVYIGGPGTSTLLHCDVLHSYSWSANICGQKTWTFFPPSQTAHLFNARNEQITDIRTASITQFPAFHTKKTTPITLTQNPGEIVCVPS</sequence>
<dbReference type="InterPro" id="IPR003347">
    <property type="entry name" value="JmjC_dom"/>
</dbReference>